<dbReference type="PANTHER" id="PTHR31005:SF8">
    <property type="entry name" value="DUF4139 DOMAIN-CONTAINING PROTEIN"/>
    <property type="match status" value="1"/>
</dbReference>
<evidence type="ECO:0000313" key="1">
    <source>
        <dbReference type="EMBL" id="KAJ7303581.1"/>
    </source>
</evidence>
<evidence type="ECO:0008006" key="3">
    <source>
        <dbReference type="Google" id="ProtNLM"/>
    </source>
</evidence>
<keyword evidence="2" id="KW-1185">Reference proteome</keyword>
<dbReference type="PANTHER" id="PTHR31005">
    <property type="entry name" value="DUF4139 DOMAIN-CONTAINING PROTEIN"/>
    <property type="match status" value="1"/>
</dbReference>
<proteinExistence type="predicted"/>
<gene>
    <name evidence="1" type="ORF">DFH08DRAFT_977092</name>
</gene>
<organism evidence="1 2">
    <name type="scientific">Mycena albidolilacea</name>
    <dbReference type="NCBI Taxonomy" id="1033008"/>
    <lineage>
        <taxon>Eukaryota</taxon>
        <taxon>Fungi</taxon>
        <taxon>Dikarya</taxon>
        <taxon>Basidiomycota</taxon>
        <taxon>Agaricomycotina</taxon>
        <taxon>Agaricomycetes</taxon>
        <taxon>Agaricomycetidae</taxon>
        <taxon>Agaricales</taxon>
        <taxon>Marasmiineae</taxon>
        <taxon>Mycenaceae</taxon>
        <taxon>Mycena</taxon>
    </lineage>
</organism>
<name>A0AAD7E9L2_9AGAR</name>
<dbReference type="InterPro" id="IPR011935">
    <property type="entry name" value="CHP02231"/>
</dbReference>
<protein>
    <recommendedName>
        <fullName evidence="3">DUF4140 domain-containing protein</fullName>
    </recommendedName>
</protein>
<reference evidence="1" key="1">
    <citation type="submission" date="2023-03" db="EMBL/GenBank/DDBJ databases">
        <title>Massive genome expansion in bonnet fungi (Mycena s.s.) driven by repeated elements and novel gene families across ecological guilds.</title>
        <authorList>
            <consortium name="Lawrence Berkeley National Laboratory"/>
            <person name="Harder C.B."/>
            <person name="Miyauchi S."/>
            <person name="Viragh M."/>
            <person name="Kuo A."/>
            <person name="Thoen E."/>
            <person name="Andreopoulos B."/>
            <person name="Lu D."/>
            <person name="Skrede I."/>
            <person name="Drula E."/>
            <person name="Henrissat B."/>
            <person name="Morin E."/>
            <person name="Kohler A."/>
            <person name="Barry K."/>
            <person name="LaButti K."/>
            <person name="Morin E."/>
            <person name="Salamov A."/>
            <person name="Lipzen A."/>
            <person name="Mereny Z."/>
            <person name="Hegedus B."/>
            <person name="Baldrian P."/>
            <person name="Stursova M."/>
            <person name="Weitz H."/>
            <person name="Taylor A."/>
            <person name="Grigoriev I.V."/>
            <person name="Nagy L.G."/>
            <person name="Martin F."/>
            <person name="Kauserud H."/>
        </authorList>
    </citation>
    <scope>NUCLEOTIDE SEQUENCE</scope>
    <source>
        <strain evidence="1">CBHHK002</strain>
    </source>
</reference>
<accession>A0AAD7E9L2</accession>
<comment type="caution">
    <text evidence="1">The sequence shown here is derived from an EMBL/GenBank/DDBJ whole genome shotgun (WGS) entry which is preliminary data.</text>
</comment>
<sequence>MSADHPPPAFEPLSSIELNSATDSVIAGVTLYPSRAEVTRRYTLSVDLNQVKIGGLPSGQRRRCCDVTASTEREHRESLTSAGLTALLRSRQSASDALFRCDQAGDSLQSYITSITVQDLPVAELAGSIEKYGFAGNKVDARHAELSEQLAKLDKDIQEECARLNKRHFENDTLRASVALSLFAETAGDVEMMLIYGVLCASWKARYDIRVDMNANVDTKDAKSPSVAVTFKADFQQSTSEGMVNFTLKWEVVLTSMSG</sequence>
<dbReference type="Proteomes" id="UP001218218">
    <property type="component" value="Unassembled WGS sequence"/>
</dbReference>
<dbReference type="EMBL" id="JARIHO010000105">
    <property type="protein sequence ID" value="KAJ7303581.1"/>
    <property type="molecule type" value="Genomic_DNA"/>
</dbReference>
<evidence type="ECO:0000313" key="2">
    <source>
        <dbReference type="Proteomes" id="UP001218218"/>
    </source>
</evidence>
<dbReference type="AlphaFoldDB" id="A0AAD7E9L2"/>